<keyword evidence="2" id="KW-1185">Reference proteome</keyword>
<evidence type="ECO:0000313" key="1">
    <source>
        <dbReference type="EMBL" id="KAF2895646.1"/>
    </source>
</evidence>
<organism evidence="1 2">
    <name type="scientific">Ignelater luminosus</name>
    <name type="common">Cucubano</name>
    <name type="synonym">Pyrophorus luminosus</name>
    <dbReference type="NCBI Taxonomy" id="2038154"/>
    <lineage>
        <taxon>Eukaryota</taxon>
        <taxon>Metazoa</taxon>
        <taxon>Ecdysozoa</taxon>
        <taxon>Arthropoda</taxon>
        <taxon>Hexapoda</taxon>
        <taxon>Insecta</taxon>
        <taxon>Pterygota</taxon>
        <taxon>Neoptera</taxon>
        <taxon>Endopterygota</taxon>
        <taxon>Coleoptera</taxon>
        <taxon>Polyphaga</taxon>
        <taxon>Elateriformia</taxon>
        <taxon>Elateroidea</taxon>
        <taxon>Elateridae</taxon>
        <taxon>Agrypninae</taxon>
        <taxon>Pyrophorini</taxon>
        <taxon>Ignelater</taxon>
    </lineage>
</organism>
<dbReference type="InterPro" id="IPR001680">
    <property type="entry name" value="WD40_rpt"/>
</dbReference>
<dbReference type="OrthoDB" id="8883818at2759"/>
<proteinExistence type="predicted"/>
<dbReference type="GO" id="GO:0000462">
    <property type="term" value="P:maturation of SSU-rRNA from tricistronic rRNA transcript (SSU-rRNA, 5.8S rRNA, LSU-rRNA)"/>
    <property type="evidence" value="ECO:0007669"/>
    <property type="project" value="InterPro"/>
</dbReference>
<dbReference type="InterPro" id="IPR046351">
    <property type="entry name" value="UTP4"/>
</dbReference>
<dbReference type="InterPro" id="IPR036322">
    <property type="entry name" value="WD40_repeat_dom_sf"/>
</dbReference>
<dbReference type="PANTHER" id="PTHR44163:SF1">
    <property type="entry name" value="U3 SMALL NUCLEOLAR RNA-ASSOCIATED PROTEIN 4 HOMOLOG"/>
    <property type="match status" value="1"/>
</dbReference>
<accession>A0A8K0D1Y3</accession>
<dbReference type="Pfam" id="PF00400">
    <property type="entry name" value="WD40"/>
    <property type="match status" value="1"/>
</dbReference>
<evidence type="ECO:0008006" key="3">
    <source>
        <dbReference type="Google" id="ProtNLM"/>
    </source>
</evidence>
<dbReference type="PANTHER" id="PTHR44163">
    <property type="entry name" value="U3 SMALL NUCLEOLAR RNA-ASSOCIATED PROTEIN 4 HOMOLOG"/>
    <property type="match status" value="1"/>
</dbReference>
<dbReference type="GO" id="GO:0034455">
    <property type="term" value="C:t-UTP complex"/>
    <property type="evidence" value="ECO:0007669"/>
    <property type="project" value="TreeGrafter"/>
</dbReference>
<dbReference type="EMBL" id="VTPC01005737">
    <property type="protein sequence ID" value="KAF2895646.1"/>
    <property type="molecule type" value="Genomic_DNA"/>
</dbReference>
<dbReference type="SMART" id="SM00320">
    <property type="entry name" value="WD40"/>
    <property type="match status" value="10"/>
</dbReference>
<dbReference type="GO" id="GO:0032040">
    <property type="term" value="C:small-subunit processome"/>
    <property type="evidence" value="ECO:0007669"/>
    <property type="project" value="TreeGrafter"/>
</dbReference>
<name>A0A8K0D1Y3_IGNLU</name>
<dbReference type="AlphaFoldDB" id="A0A8K0D1Y3"/>
<protein>
    <recommendedName>
        <fullName evidence="3">WD repeat-containing protein 55 homolog</fullName>
    </recommendedName>
</protein>
<evidence type="ECO:0000313" key="2">
    <source>
        <dbReference type="Proteomes" id="UP000801492"/>
    </source>
</evidence>
<gene>
    <name evidence="1" type="ORF">ILUMI_10535</name>
</gene>
<dbReference type="GO" id="GO:0030686">
    <property type="term" value="C:90S preribosome"/>
    <property type="evidence" value="ECO:0007669"/>
    <property type="project" value="InterPro"/>
</dbReference>
<dbReference type="InterPro" id="IPR015943">
    <property type="entry name" value="WD40/YVTN_repeat-like_dom_sf"/>
</dbReference>
<comment type="caution">
    <text evidence="1">The sequence shown here is derived from an EMBL/GenBank/DDBJ whole genome shotgun (WGS) entry which is preliminary data.</text>
</comment>
<dbReference type="SUPFAM" id="SSF50978">
    <property type="entry name" value="WD40 repeat-like"/>
    <property type="match status" value="2"/>
</dbReference>
<reference evidence="1" key="1">
    <citation type="submission" date="2019-08" db="EMBL/GenBank/DDBJ databases">
        <title>The genome of the North American firefly Photinus pyralis.</title>
        <authorList>
            <consortium name="Photinus pyralis genome working group"/>
            <person name="Fallon T.R."/>
            <person name="Sander Lower S.E."/>
            <person name="Weng J.-K."/>
        </authorList>
    </citation>
    <scope>NUCLEOTIDE SEQUENCE</scope>
    <source>
        <strain evidence="1">TRF0915ILg1</strain>
        <tissue evidence="1">Whole body</tissue>
    </source>
</reference>
<dbReference type="Proteomes" id="UP000801492">
    <property type="component" value="Unassembled WGS sequence"/>
</dbReference>
<dbReference type="Gene3D" id="2.130.10.10">
    <property type="entry name" value="YVTN repeat-like/Quinoprotein amine dehydrogenase"/>
    <property type="match status" value="3"/>
</dbReference>
<dbReference type="GO" id="GO:0003723">
    <property type="term" value="F:RNA binding"/>
    <property type="evidence" value="ECO:0007669"/>
    <property type="project" value="TreeGrafter"/>
</dbReference>
<sequence length="611" mass="68697">MSNCKIHNVRFYKPKPEAIYCMALNKSSKKLAVSRADTSIEIWNLMHTPFIERTIPSMHDNYSIEDIVWSKDKLFSVGLQGFLIEYDLYSLTRKNMMAVTGEAAFCLDVNKDNTSVAVGTEQGYLNIFSIQDDEILFSKFLDKQEGRILCLKYDPSSKYIVSGSVDAIRVWDVNSGHALHKMTTGRSEANKVTVVWCLHVLQDLTIISGDSRGKLTFWDGKIGSQIESYQSHKADILALCVSEDEKSLYCAGTDPNIVNYVEVNVKEGNQKWVKNIQRKVHDHDVRSLVLYDNKLYSGGIDGYLACSYYPPKTLIKYPPILQNPCVTVCSKSRFILLRYAKHLEVWSLGKSADVENNSGLLPLATEPKHLLTLNRTVKSDDGRDVAEGIICCSLSSNGKWIVFSTDTVLRLFHFNYNEGETPELVPVDNLPDECSVSVQAVFTENSSQMILAPRGGNIQVYDLREGTPILAFTIPTQQSIKDTITFLTVSSCGQFLVAADPQSRIVVWYIKQGKWNLQCQLPVYNSPPTAMGIEANSRGLVVVYADHKIIEYDFASKAYTKFSKSLSQNHPKSWPNRLFAVRNITFDPRSKNVTILHDDSNIVVIDQTKVG</sequence>